<dbReference type="Pfam" id="PF03466">
    <property type="entry name" value="LysR_substrate"/>
    <property type="match status" value="1"/>
</dbReference>
<dbReference type="SUPFAM" id="SSF53850">
    <property type="entry name" value="Periplasmic binding protein-like II"/>
    <property type="match status" value="1"/>
</dbReference>
<dbReference type="InterPro" id="IPR036388">
    <property type="entry name" value="WH-like_DNA-bd_sf"/>
</dbReference>
<evidence type="ECO:0000256" key="3">
    <source>
        <dbReference type="ARBA" id="ARBA00023125"/>
    </source>
</evidence>
<accession>A0ABR6HS01</accession>
<evidence type="ECO:0000256" key="2">
    <source>
        <dbReference type="ARBA" id="ARBA00023015"/>
    </source>
</evidence>
<gene>
    <name evidence="7" type="ORF">FHS00_002945</name>
</gene>
<name>A0ABR6HS01_9RHOB</name>
<dbReference type="InterPro" id="IPR036390">
    <property type="entry name" value="WH_DNA-bd_sf"/>
</dbReference>
<dbReference type="Proteomes" id="UP000576152">
    <property type="component" value="Unassembled WGS sequence"/>
</dbReference>
<reference evidence="7 8" key="1">
    <citation type="submission" date="2020-08" db="EMBL/GenBank/DDBJ databases">
        <title>Genomic Encyclopedia of Type Strains, Phase III (KMG-III): the genomes of soil and plant-associated and newly described type strains.</title>
        <authorList>
            <person name="Whitman W."/>
        </authorList>
    </citation>
    <scope>NUCLEOTIDE SEQUENCE [LARGE SCALE GENOMIC DNA]</scope>
    <source>
        <strain evidence="7 8">CECT 8572</strain>
    </source>
</reference>
<comment type="caution">
    <text evidence="7">The sequence shown here is derived from an EMBL/GenBank/DDBJ whole genome shotgun (WGS) entry which is preliminary data.</text>
</comment>
<dbReference type="Pfam" id="PF00126">
    <property type="entry name" value="HTH_1"/>
    <property type="match status" value="1"/>
</dbReference>
<evidence type="ECO:0000313" key="7">
    <source>
        <dbReference type="EMBL" id="MBB3713343.1"/>
    </source>
</evidence>
<dbReference type="InterPro" id="IPR005119">
    <property type="entry name" value="LysR_subst-bd"/>
</dbReference>
<evidence type="ECO:0000259" key="6">
    <source>
        <dbReference type="PROSITE" id="PS50931"/>
    </source>
</evidence>
<keyword evidence="3" id="KW-0238">DNA-binding</keyword>
<feature type="domain" description="HTH lysR-type" evidence="6">
    <location>
        <begin position="3"/>
        <end position="60"/>
    </location>
</feature>
<keyword evidence="4" id="KW-0010">Activator</keyword>
<keyword evidence="8" id="KW-1185">Reference proteome</keyword>
<dbReference type="PANTHER" id="PTHR30346:SF26">
    <property type="entry name" value="HYDROGEN PEROXIDE-INDUCIBLE GENES ACTIVATOR"/>
    <property type="match status" value="1"/>
</dbReference>
<comment type="similarity">
    <text evidence="1">Belongs to the LysR transcriptional regulatory family.</text>
</comment>
<keyword evidence="2" id="KW-0805">Transcription regulation</keyword>
<proteinExistence type="inferred from homology"/>
<dbReference type="PANTHER" id="PTHR30346">
    <property type="entry name" value="TRANSCRIPTIONAL DUAL REGULATOR HCAR-RELATED"/>
    <property type="match status" value="1"/>
</dbReference>
<dbReference type="PROSITE" id="PS50931">
    <property type="entry name" value="HTH_LYSR"/>
    <property type="match status" value="1"/>
</dbReference>
<evidence type="ECO:0000313" key="8">
    <source>
        <dbReference type="Proteomes" id="UP000576152"/>
    </source>
</evidence>
<evidence type="ECO:0000256" key="5">
    <source>
        <dbReference type="ARBA" id="ARBA00023163"/>
    </source>
</evidence>
<evidence type="ECO:0000256" key="4">
    <source>
        <dbReference type="ARBA" id="ARBA00023159"/>
    </source>
</evidence>
<dbReference type="EMBL" id="JACIBX010000013">
    <property type="protein sequence ID" value="MBB3713343.1"/>
    <property type="molecule type" value="Genomic_DNA"/>
</dbReference>
<evidence type="ECO:0000256" key="1">
    <source>
        <dbReference type="ARBA" id="ARBA00009437"/>
    </source>
</evidence>
<protein>
    <submittedName>
        <fullName evidence="7">LysR family hydrogen peroxide-inducible transcriptional activator</fullName>
    </submittedName>
</protein>
<dbReference type="Gene3D" id="1.10.10.10">
    <property type="entry name" value="Winged helix-like DNA-binding domain superfamily/Winged helix DNA-binding domain"/>
    <property type="match status" value="1"/>
</dbReference>
<dbReference type="InterPro" id="IPR000847">
    <property type="entry name" value="LysR_HTH_N"/>
</dbReference>
<dbReference type="RefSeq" id="WP_183474825.1">
    <property type="nucleotide sequence ID" value="NZ_JACIBX010000013.1"/>
</dbReference>
<dbReference type="PRINTS" id="PR00039">
    <property type="entry name" value="HTHLYSR"/>
</dbReference>
<organism evidence="7 8">
    <name type="scientific">Limimaricola variabilis</name>
    <dbReference type="NCBI Taxonomy" id="1492771"/>
    <lineage>
        <taxon>Bacteria</taxon>
        <taxon>Pseudomonadati</taxon>
        <taxon>Pseudomonadota</taxon>
        <taxon>Alphaproteobacteria</taxon>
        <taxon>Rhodobacterales</taxon>
        <taxon>Paracoccaceae</taxon>
        <taxon>Limimaricola</taxon>
    </lineage>
</organism>
<dbReference type="Gene3D" id="3.40.190.10">
    <property type="entry name" value="Periplasmic binding protein-like II"/>
    <property type="match status" value="2"/>
</dbReference>
<sequence length="303" mass="32015">MRPTLRQLQYIVTVADTGRFGLAAEILGVSQPSLSAQLAEAEASLGARLFERGRGGANPTPIGKEVVRRARRLLADMEDLRAVSRAGGAMPGRLRLGVLPTVGPYLLPEATRALHASYPDLRLMVREEATRELEEGLGSGRFDMVLSTPEDHPGTISLPVAEEALYAAVAADDPLARGNGPVRPAEIGARLFLTLGSNHRLARMVAALAAEAGGLISEEYEGTSLDAIRSMAATGAGVAILPSLYALDAAKRGPDIVLRSIVSHHARRTIALVTRVRGDRQPEFEALAAALAEVAQGRLAQSA</sequence>
<keyword evidence="5" id="KW-0804">Transcription</keyword>
<dbReference type="SUPFAM" id="SSF46785">
    <property type="entry name" value="Winged helix' DNA-binding domain"/>
    <property type="match status" value="1"/>
</dbReference>